<evidence type="ECO:0000256" key="8">
    <source>
        <dbReference type="ARBA" id="ARBA00048370"/>
    </source>
</evidence>
<dbReference type="SUPFAM" id="SSF51230">
    <property type="entry name" value="Single hybrid motif"/>
    <property type="match status" value="2"/>
</dbReference>
<evidence type="ECO:0000259" key="10">
    <source>
        <dbReference type="PROSITE" id="PS50968"/>
    </source>
</evidence>
<dbReference type="EMBL" id="QXJC01000001">
    <property type="protein sequence ID" value="RID99233.1"/>
    <property type="molecule type" value="Genomic_DNA"/>
</dbReference>
<dbReference type="PANTHER" id="PTHR43178:SF2">
    <property type="entry name" value="DIHYDROLIPOYLLYSINE-RESIDUE ACETYLTRANSFERASE COMPONENT OF PYRUVATE DEHYDROGENASE COMPLEX"/>
    <property type="match status" value="1"/>
</dbReference>
<dbReference type="Proteomes" id="UP000266302">
    <property type="component" value="Unassembled WGS sequence"/>
</dbReference>
<comment type="subunit">
    <text evidence="2 9">Forms a 24-polypeptide structural core with octahedral symmetry.</text>
</comment>
<protein>
    <recommendedName>
        <fullName evidence="9">Acetyltransferase component of pyruvate dehydrogenase complex</fullName>
        <ecNumber evidence="9">2.3.1.12</ecNumber>
    </recommendedName>
</protein>
<evidence type="ECO:0000256" key="2">
    <source>
        <dbReference type="ARBA" id="ARBA00011484"/>
    </source>
</evidence>
<evidence type="ECO:0000256" key="3">
    <source>
        <dbReference type="ARBA" id="ARBA00022679"/>
    </source>
</evidence>
<comment type="caution">
    <text evidence="12">The sequence shown here is derived from an EMBL/GenBank/DDBJ whole genome shotgun (WGS) entry which is preliminary data.</text>
</comment>
<dbReference type="RefSeq" id="WP_119107684.1">
    <property type="nucleotide sequence ID" value="NZ_QXJC01000001.1"/>
</dbReference>
<organism evidence="12 13">
    <name type="scientific">Simplicispira hankyongi</name>
    <dbReference type="NCBI Taxonomy" id="2315688"/>
    <lineage>
        <taxon>Bacteria</taxon>
        <taxon>Pseudomonadati</taxon>
        <taxon>Pseudomonadota</taxon>
        <taxon>Betaproteobacteria</taxon>
        <taxon>Burkholderiales</taxon>
        <taxon>Comamonadaceae</taxon>
        <taxon>Simplicispira</taxon>
    </lineage>
</organism>
<dbReference type="AlphaFoldDB" id="A0A398CJX6"/>
<dbReference type="GO" id="GO:0031405">
    <property type="term" value="F:lipoic acid binding"/>
    <property type="evidence" value="ECO:0007669"/>
    <property type="project" value="TreeGrafter"/>
</dbReference>
<dbReference type="FunFam" id="3.30.559.10:FF:000004">
    <property type="entry name" value="Acetyltransferase component of pyruvate dehydrogenase complex"/>
    <property type="match status" value="1"/>
</dbReference>
<dbReference type="GO" id="GO:0006086">
    <property type="term" value="P:pyruvate decarboxylation to acetyl-CoA"/>
    <property type="evidence" value="ECO:0007669"/>
    <property type="project" value="UniProtKB-UniRule"/>
</dbReference>
<dbReference type="GO" id="GO:0045254">
    <property type="term" value="C:pyruvate dehydrogenase complex"/>
    <property type="evidence" value="ECO:0007669"/>
    <property type="project" value="UniProtKB-UniRule"/>
</dbReference>
<dbReference type="FunFam" id="2.40.50.100:FF:000009">
    <property type="entry name" value="Acetyltransferase component of pyruvate dehydrogenase complex"/>
    <property type="match status" value="2"/>
</dbReference>
<evidence type="ECO:0000256" key="5">
    <source>
        <dbReference type="ARBA" id="ARBA00022823"/>
    </source>
</evidence>
<dbReference type="InterPro" id="IPR036625">
    <property type="entry name" value="E3-bd_dom_sf"/>
</dbReference>
<dbReference type="Gene3D" id="2.40.50.100">
    <property type="match status" value="2"/>
</dbReference>
<comment type="similarity">
    <text evidence="1 9">Belongs to the 2-oxoacid dehydrogenase family.</text>
</comment>
<feature type="domain" description="Lipoyl-binding" evidence="10">
    <location>
        <begin position="3"/>
        <end position="77"/>
    </location>
</feature>
<name>A0A398CJX6_9BURK</name>
<keyword evidence="4" id="KW-0677">Repeat</keyword>
<dbReference type="EC" id="2.3.1.12" evidence="9"/>
<keyword evidence="5 9" id="KW-0450">Lipoyl</keyword>
<sequence length="566" mass="58399">MALVNIQVPDIGDFDEVGVIELLVKVGDTVQAEQSLITVESDKASMEIPSSHAGVLKELKVALGDKVKQGSVIAVVEAADTGNSEPKAAPAQAAQAPAASKSEAPVAAPAASAAATAPAQAAAPSGLLEVRVPDIGDFKDVAVIEILAKVGDAVQLEQSLFTVESDKASMEIPSPAAGVLKELKVKVGDKINIGDFVAVLEGAAPASAAAATPAQAAAPAPAAQAAVAPAPVGAQASVPAPVLAAAAHQPGAAVLGLPHASPSVRKFARELGVPLAEVKGSGAKGRITQEDVQNFTRAVMAGSQRTQAQGAAPVAASGGGELGLIAWPKVDFSKFGPIERKEMGRIKKISGANLLRNAVMIPAVTNHDDADITELEAFRVQLNKEAEKSKSGVKVTMLAFLIKACVAALKKFPDFNSSLDGDALVMKNFWHIGFAADTPNGLMVPVLKDADKKGIFQISQEMGELAKKAREGKLSPAEMSGASFTISSLGGIGGRYFTPIINAPEVAILGVCKSQMEPVWNGSAFQPRLMLPLSLTWDHRVIDGASAARFNVYLGEILGDFRRVLL</sequence>
<dbReference type="InterPro" id="IPR006256">
    <property type="entry name" value="AcTrfase_Pyrv_DH_cplx"/>
</dbReference>
<evidence type="ECO:0000256" key="9">
    <source>
        <dbReference type="RuleBase" id="RU361137"/>
    </source>
</evidence>
<evidence type="ECO:0000256" key="7">
    <source>
        <dbReference type="ARBA" id="ARBA00025211"/>
    </source>
</evidence>
<comment type="cofactor">
    <cofactor evidence="9">
        <name>(R)-lipoate</name>
        <dbReference type="ChEBI" id="CHEBI:83088"/>
    </cofactor>
    <text evidence="9">Binds 2 lipoyl cofactors covalently.</text>
</comment>
<feature type="domain" description="Lipoyl-binding" evidence="10">
    <location>
        <begin position="127"/>
        <end position="201"/>
    </location>
</feature>
<evidence type="ECO:0000313" key="12">
    <source>
        <dbReference type="EMBL" id="RID99233.1"/>
    </source>
</evidence>
<evidence type="ECO:0000313" key="13">
    <source>
        <dbReference type="Proteomes" id="UP000266302"/>
    </source>
</evidence>
<dbReference type="PROSITE" id="PS50968">
    <property type="entry name" value="BIOTINYL_LIPOYL"/>
    <property type="match status" value="2"/>
</dbReference>
<evidence type="ECO:0000256" key="1">
    <source>
        <dbReference type="ARBA" id="ARBA00007317"/>
    </source>
</evidence>
<dbReference type="Pfam" id="PF00364">
    <property type="entry name" value="Biotin_lipoyl"/>
    <property type="match status" value="2"/>
</dbReference>
<gene>
    <name evidence="12" type="primary">aceF</name>
    <name evidence="12" type="ORF">D3F03_01985</name>
</gene>
<dbReference type="InterPro" id="IPR023213">
    <property type="entry name" value="CAT-like_dom_sf"/>
</dbReference>
<evidence type="ECO:0000256" key="4">
    <source>
        <dbReference type="ARBA" id="ARBA00022737"/>
    </source>
</evidence>
<evidence type="ECO:0000256" key="6">
    <source>
        <dbReference type="ARBA" id="ARBA00023315"/>
    </source>
</evidence>
<feature type="domain" description="Peripheral subunit-binding (PSBD)" evidence="11">
    <location>
        <begin position="259"/>
        <end position="296"/>
    </location>
</feature>
<dbReference type="InterPro" id="IPR004167">
    <property type="entry name" value="PSBD"/>
</dbReference>
<dbReference type="InterPro" id="IPR011053">
    <property type="entry name" value="Single_hybrid_motif"/>
</dbReference>
<dbReference type="PROSITE" id="PS00189">
    <property type="entry name" value="LIPOYL"/>
    <property type="match status" value="2"/>
</dbReference>
<dbReference type="Pfam" id="PF02817">
    <property type="entry name" value="E3_binding"/>
    <property type="match status" value="1"/>
</dbReference>
<dbReference type="Gene3D" id="3.30.559.10">
    <property type="entry name" value="Chloramphenicol acetyltransferase-like domain"/>
    <property type="match status" value="1"/>
</dbReference>
<comment type="function">
    <text evidence="7">The pyruvate dehydrogenase complex catalyzes the overall conversion of pyruvate to acetyl-CoA and CO(2). It contains multiple copies of three enzymatic components: pyruvate dehydrogenase (E1), dihydrolipoamide acetyltransferase (E2) and lipoamide dehydrogenase (E3).</text>
</comment>
<keyword evidence="13" id="KW-1185">Reference proteome</keyword>
<dbReference type="GO" id="GO:0004742">
    <property type="term" value="F:dihydrolipoyllysine-residue acetyltransferase activity"/>
    <property type="evidence" value="ECO:0007669"/>
    <property type="project" value="UniProtKB-UniRule"/>
</dbReference>
<dbReference type="SUPFAM" id="SSF52777">
    <property type="entry name" value="CoA-dependent acyltransferases"/>
    <property type="match status" value="1"/>
</dbReference>
<dbReference type="InterPro" id="IPR000089">
    <property type="entry name" value="Biotin_lipoyl"/>
</dbReference>
<evidence type="ECO:0000259" key="11">
    <source>
        <dbReference type="PROSITE" id="PS51826"/>
    </source>
</evidence>
<dbReference type="SUPFAM" id="SSF47005">
    <property type="entry name" value="Peripheral subunit-binding domain of 2-oxo acid dehydrogenase complex"/>
    <property type="match status" value="1"/>
</dbReference>
<dbReference type="Gene3D" id="4.10.320.10">
    <property type="entry name" value="E3-binding domain"/>
    <property type="match status" value="1"/>
</dbReference>
<dbReference type="PROSITE" id="PS51826">
    <property type="entry name" value="PSBD"/>
    <property type="match status" value="1"/>
</dbReference>
<dbReference type="OrthoDB" id="9805770at2"/>
<dbReference type="GO" id="GO:0005737">
    <property type="term" value="C:cytoplasm"/>
    <property type="evidence" value="ECO:0007669"/>
    <property type="project" value="TreeGrafter"/>
</dbReference>
<dbReference type="InterPro" id="IPR050743">
    <property type="entry name" value="2-oxoacid_DH_E2_comp"/>
</dbReference>
<keyword evidence="3 9" id="KW-0808">Transferase</keyword>
<dbReference type="PANTHER" id="PTHR43178">
    <property type="entry name" value="DIHYDROLIPOAMIDE ACETYLTRANSFERASE COMPONENT OF PYRUVATE DEHYDROGENASE COMPLEX"/>
    <property type="match status" value="1"/>
</dbReference>
<dbReference type="NCBIfam" id="TIGR01348">
    <property type="entry name" value="PDHac_trf_long"/>
    <property type="match status" value="1"/>
</dbReference>
<dbReference type="InterPro" id="IPR001078">
    <property type="entry name" value="2-oxoacid_DH_actylTfrase"/>
</dbReference>
<comment type="catalytic activity">
    <reaction evidence="8 9">
        <text>N(6)-[(R)-dihydrolipoyl]-L-lysyl-[protein] + acetyl-CoA = N(6)-[(R)-S(8)-acetyldihydrolipoyl]-L-lysyl-[protein] + CoA</text>
        <dbReference type="Rhea" id="RHEA:17017"/>
        <dbReference type="Rhea" id="RHEA-COMP:10475"/>
        <dbReference type="Rhea" id="RHEA-COMP:10478"/>
        <dbReference type="ChEBI" id="CHEBI:57287"/>
        <dbReference type="ChEBI" id="CHEBI:57288"/>
        <dbReference type="ChEBI" id="CHEBI:83100"/>
        <dbReference type="ChEBI" id="CHEBI:83111"/>
        <dbReference type="EC" id="2.3.1.12"/>
    </reaction>
</comment>
<dbReference type="CDD" id="cd06849">
    <property type="entry name" value="lipoyl_domain"/>
    <property type="match status" value="2"/>
</dbReference>
<accession>A0A398CJX6</accession>
<dbReference type="InterPro" id="IPR003016">
    <property type="entry name" value="2-oxoA_DH_lipoyl-BS"/>
</dbReference>
<dbReference type="Pfam" id="PF00198">
    <property type="entry name" value="2-oxoacid_dh"/>
    <property type="match status" value="1"/>
</dbReference>
<proteinExistence type="inferred from homology"/>
<keyword evidence="6 9" id="KW-0012">Acyltransferase</keyword>
<reference evidence="12 13" key="1">
    <citation type="submission" date="2018-09" db="EMBL/GenBank/DDBJ databases">
        <title>Draft genome of Simplicispira sp. NY-02.</title>
        <authorList>
            <person name="Im W.T."/>
        </authorList>
    </citation>
    <scope>NUCLEOTIDE SEQUENCE [LARGE SCALE GENOMIC DNA]</scope>
    <source>
        <strain evidence="12 13">NY-02</strain>
    </source>
</reference>